<reference evidence="1" key="1">
    <citation type="journal article" date="2021" name="Environ. Microbiol.">
        <title>Gene family expansions and transcriptome signatures uncover fungal adaptations to wood decay.</title>
        <authorList>
            <person name="Hage H."/>
            <person name="Miyauchi S."/>
            <person name="Viragh M."/>
            <person name="Drula E."/>
            <person name="Min B."/>
            <person name="Chaduli D."/>
            <person name="Navarro D."/>
            <person name="Favel A."/>
            <person name="Norest M."/>
            <person name="Lesage-Meessen L."/>
            <person name="Balint B."/>
            <person name="Merenyi Z."/>
            <person name="de Eugenio L."/>
            <person name="Morin E."/>
            <person name="Martinez A.T."/>
            <person name="Baldrian P."/>
            <person name="Stursova M."/>
            <person name="Martinez M.J."/>
            <person name="Novotny C."/>
            <person name="Magnuson J.K."/>
            <person name="Spatafora J.W."/>
            <person name="Maurice S."/>
            <person name="Pangilinan J."/>
            <person name="Andreopoulos W."/>
            <person name="LaButti K."/>
            <person name="Hundley H."/>
            <person name="Na H."/>
            <person name="Kuo A."/>
            <person name="Barry K."/>
            <person name="Lipzen A."/>
            <person name="Henrissat B."/>
            <person name="Riley R."/>
            <person name="Ahrendt S."/>
            <person name="Nagy L.G."/>
            <person name="Grigoriev I.V."/>
            <person name="Martin F."/>
            <person name="Rosso M.N."/>
        </authorList>
    </citation>
    <scope>NUCLEOTIDE SEQUENCE</scope>
    <source>
        <strain evidence="1">CBS 384.51</strain>
    </source>
</reference>
<gene>
    <name evidence="1" type="ORF">BDY19DRAFT_974061</name>
</gene>
<proteinExistence type="predicted"/>
<keyword evidence="2" id="KW-1185">Reference proteome</keyword>
<protein>
    <submittedName>
        <fullName evidence="1">Uncharacterized protein</fullName>
    </submittedName>
</protein>
<name>A0ACB8TPZ1_9APHY</name>
<dbReference type="EMBL" id="MU274947">
    <property type="protein sequence ID" value="KAI0084147.1"/>
    <property type="molecule type" value="Genomic_DNA"/>
</dbReference>
<comment type="caution">
    <text evidence="1">The sequence shown here is derived from an EMBL/GenBank/DDBJ whole genome shotgun (WGS) entry which is preliminary data.</text>
</comment>
<sequence>MPPIRLGVIGLSARGWAAAGLIPPLLDPALSDKYTITAIATRSKASAQASVARYSDLTGHNIKGYHGEDGAIDIANDPDVDLVVVSVKVPDHYNAAKPAIEAGKDIFLEWSPTRNLEEILELAEIAEAKGVRTIVGAQSSQGATTRTVKGLVESGKIGKVISTNASLILPRETGLGGKTAIQQIAYALDNNSGATLLTMPVGHYLTNLSHVLGNIREVSATSAIFYPDVQIIDASGNPTGETIKKTSPDQIVITGILGGEHDGAIVTIHAQSGPSAARFLWFIDGEDGTIEVRNRLENGPFGVFATSNEMQVLLNNVEVELDRREEDRLGNAGKAWLEYAKGNEGEYQTLDHSVAVWRVLDAALRSIALGGQKVPVISA</sequence>
<dbReference type="Proteomes" id="UP001055072">
    <property type="component" value="Unassembled WGS sequence"/>
</dbReference>
<evidence type="ECO:0000313" key="2">
    <source>
        <dbReference type="Proteomes" id="UP001055072"/>
    </source>
</evidence>
<organism evidence="1 2">
    <name type="scientific">Irpex rosettiformis</name>
    <dbReference type="NCBI Taxonomy" id="378272"/>
    <lineage>
        <taxon>Eukaryota</taxon>
        <taxon>Fungi</taxon>
        <taxon>Dikarya</taxon>
        <taxon>Basidiomycota</taxon>
        <taxon>Agaricomycotina</taxon>
        <taxon>Agaricomycetes</taxon>
        <taxon>Polyporales</taxon>
        <taxon>Irpicaceae</taxon>
        <taxon>Irpex</taxon>
    </lineage>
</organism>
<accession>A0ACB8TPZ1</accession>
<evidence type="ECO:0000313" key="1">
    <source>
        <dbReference type="EMBL" id="KAI0084147.1"/>
    </source>
</evidence>